<feature type="chain" id="PRO_5043270961" evidence="2">
    <location>
        <begin position="17"/>
        <end position="222"/>
    </location>
</feature>
<gene>
    <name evidence="3" type="ORF">C1SCF055_LOCUS26227</name>
</gene>
<evidence type="ECO:0000313" key="3">
    <source>
        <dbReference type="EMBL" id="CAI4000080.1"/>
    </source>
</evidence>
<reference evidence="4" key="2">
    <citation type="submission" date="2024-04" db="EMBL/GenBank/DDBJ databases">
        <authorList>
            <person name="Chen Y."/>
            <person name="Shah S."/>
            <person name="Dougan E. K."/>
            <person name="Thang M."/>
            <person name="Chan C."/>
        </authorList>
    </citation>
    <scope>NUCLEOTIDE SEQUENCE [LARGE SCALE GENOMIC DNA]</scope>
</reference>
<reference evidence="3" key="1">
    <citation type="submission" date="2022-10" db="EMBL/GenBank/DDBJ databases">
        <authorList>
            <person name="Chen Y."/>
            <person name="Dougan E. K."/>
            <person name="Chan C."/>
            <person name="Rhodes N."/>
            <person name="Thang M."/>
        </authorList>
    </citation>
    <scope>NUCLEOTIDE SEQUENCE</scope>
</reference>
<comment type="caution">
    <text evidence="3">The sequence shown here is derived from an EMBL/GenBank/DDBJ whole genome shotgun (WGS) entry which is preliminary data.</text>
</comment>
<evidence type="ECO:0000313" key="5">
    <source>
        <dbReference type="Proteomes" id="UP001152797"/>
    </source>
</evidence>
<evidence type="ECO:0000256" key="2">
    <source>
        <dbReference type="SAM" id="SignalP"/>
    </source>
</evidence>
<sequence>MAPWIRPFFLLVVANAMEYHPPRYQIVDAKADIRDLDVGDIDDMETDVPAPFLDHVKKTRSKKKQPKLDFNSKEFQADPMSFMGGSGSGVTMAFVNLDIKWAEEHGKHGTTTLSRSWTSLLENGGVKVQVYDTDPGSILIVNQDPMNNLKIREFVLAQPHVDYYELSQRRHYPSGRTAPLVSDEERKQRLARIPGRLGVKEEPVRKAAESKSPKTGKGAKSE</sequence>
<dbReference type="AlphaFoldDB" id="A0A9P1CYP6"/>
<dbReference type="OrthoDB" id="439768at2759"/>
<protein>
    <submittedName>
        <fullName evidence="3">Uncharacterized protein</fullName>
    </submittedName>
</protein>
<dbReference type="Gene3D" id="3.30.70.260">
    <property type="match status" value="1"/>
</dbReference>
<name>A0A9P1CYP6_9DINO</name>
<feature type="region of interest" description="Disordered" evidence="1">
    <location>
        <begin position="174"/>
        <end position="222"/>
    </location>
</feature>
<organism evidence="3">
    <name type="scientific">Cladocopium goreaui</name>
    <dbReference type="NCBI Taxonomy" id="2562237"/>
    <lineage>
        <taxon>Eukaryota</taxon>
        <taxon>Sar</taxon>
        <taxon>Alveolata</taxon>
        <taxon>Dinophyceae</taxon>
        <taxon>Suessiales</taxon>
        <taxon>Symbiodiniaceae</taxon>
        <taxon>Cladocopium</taxon>
    </lineage>
</organism>
<dbReference type="EMBL" id="CAMXCT020002731">
    <property type="protein sequence ID" value="CAL1153455.1"/>
    <property type="molecule type" value="Genomic_DNA"/>
</dbReference>
<dbReference type="EMBL" id="CAMXCT030002731">
    <property type="protein sequence ID" value="CAL4787392.1"/>
    <property type="molecule type" value="Genomic_DNA"/>
</dbReference>
<proteinExistence type="predicted"/>
<keyword evidence="2" id="KW-0732">Signal</keyword>
<feature type="signal peptide" evidence="2">
    <location>
        <begin position="1"/>
        <end position="16"/>
    </location>
</feature>
<feature type="compositionally biased region" description="Basic and acidic residues" evidence="1">
    <location>
        <begin position="198"/>
        <end position="212"/>
    </location>
</feature>
<evidence type="ECO:0000256" key="1">
    <source>
        <dbReference type="SAM" id="MobiDB-lite"/>
    </source>
</evidence>
<keyword evidence="5" id="KW-1185">Reference proteome</keyword>
<accession>A0A9P1CYP6</accession>
<dbReference type="EMBL" id="CAMXCT010002731">
    <property type="protein sequence ID" value="CAI4000080.1"/>
    <property type="molecule type" value="Genomic_DNA"/>
</dbReference>
<evidence type="ECO:0000313" key="4">
    <source>
        <dbReference type="EMBL" id="CAL1153455.1"/>
    </source>
</evidence>
<dbReference type="Proteomes" id="UP001152797">
    <property type="component" value="Unassembled WGS sequence"/>
</dbReference>